<gene>
    <name evidence="2" type="ORF">RR48_00130</name>
</gene>
<comment type="caution">
    <text evidence="2">The sequence shown here is derived from an EMBL/GenBank/DDBJ whole genome shotgun (WGS) entry which is preliminary data.</text>
</comment>
<accession>A0A0N1PJR9</accession>
<proteinExistence type="predicted"/>
<evidence type="ECO:0000313" key="2">
    <source>
        <dbReference type="EMBL" id="KPJ21049.1"/>
    </source>
</evidence>
<dbReference type="Proteomes" id="UP000053240">
    <property type="component" value="Unassembled WGS sequence"/>
</dbReference>
<protein>
    <submittedName>
        <fullName evidence="2">Protein MON2-like</fullName>
    </submittedName>
</protein>
<dbReference type="InParanoid" id="A0A0N1PJR9"/>
<sequence>MLLPDEADPLAIMPLLDRFQEVVSKYTSDEDNTEPLPRHQLSEISFVLKAIASLTEAMKRAPPGKVDATAWDKLIGKFYCYYANTIT</sequence>
<reference evidence="2 3" key="1">
    <citation type="journal article" date="2015" name="Nat. Commun.">
        <title>Outbred genome sequencing and CRISPR/Cas9 gene editing in butterflies.</title>
        <authorList>
            <person name="Li X."/>
            <person name="Fan D."/>
            <person name="Zhang W."/>
            <person name="Liu G."/>
            <person name="Zhang L."/>
            <person name="Zhao L."/>
            <person name="Fang X."/>
            <person name="Chen L."/>
            <person name="Dong Y."/>
            <person name="Chen Y."/>
            <person name="Ding Y."/>
            <person name="Zhao R."/>
            <person name="Feng M."/>
            <person name="Zhu Y."/>
            <person name="Feng Y."/>
            <person name="Jiang X."/>
            <person name="Zhu D."/>
            <person name="Xiang H."/>
            <person name="Feng X."/>
            <person name="Li S."/>
            <person name="Wang J."/>
            <person name="Zhang G."/>
            <person name="Kronforst M.R."/>
            <person name="Wang W."/>
        </authorList>
    </citation>
    <scope>NUCLEOTIDE SEQUENCE [LARGE SCALE GENOMIC DNA]</scope>
    <source>
        <strain evidence="2">Ya'a_city_454_Pm</strain>
        <tissue evidence="2">Whole body</tissue>
    </source>
</reference>
<dbReference type="AlphaFoldDB" id="A0A0N1PJR9"/>
<dbReference type="STRING" id="76193.A0A0N1PJR9"/>
<evidence type="ECO:0000313" key="3">
    <source>
        <dbReference type="Proteomes" id="UP000053240"/>
    </source>
</evidence>
<dbReference type="EMBL" id="LADJ01017667">
    <property type="protein sequence ID" value="KPJ21049.1"/>
    <property type="molecule type" value="Genomic_DNA"/>
</dbReference>
<feature type="domain" description="Mon2 C-terminal" evidence="1">
    <location>
        <begin position="9"/>
        <end position="87"/>
    </location>
</feature>
<organism evidence="2 3">
    <name type="scientific">Papilio machaon</name>
    <name type="common">Old World swallowtail butterfly</name>
    <dbReference type="NCBI Taxonomy" id="76193"/>
    <lineage>
        <taxon>Eukaryota</taxon>
        <taxon>Metazoa</taxon>
        <taxon>Ecdysozoa</taxon>
        <taxon>Arthropoda</taxon>
        <taxon>Hexapoda</taxon>
        <taxon>Insecta</taxon>
        <taxon>Pterygota</taxon>
        <taxon>Neoptera</taxon>
        <taxon>Endopterygota</taxon>
        <taxon>Lepidoptera</taxon>
        <taxon>Glossata</taxon>
        <taxon>Ditrysia</taxon>
        <taxon>Papilionoidea</taxon>
        <taxon>Papilionidae</taxon>
        <taxon>Papilioninae</taxon>
        <taxon>Papilio</taxon>
    </lineage>
</organism>
<dbReference type="Pfam" id="PF16206">
    <property type="entry name" value="Mon2_C"/>
    <property type="match status" value="1"/>
</dbReference>
<name>A0A0N1PJR9_PAPMA</name>
<keyword evidence="3" id="KW-1185">Reference proteome</keyword>
<evidence type="ECO:0000259" key="1">
    <source>
        <dbReference type="Pfam" id="PF16206"/>
    </source>
</evidence>
<dbReference type="InterPro" id="IPR032817">
    <property type="entry name" value="Mon2_C"/>
</dbReference>